<dbReference type="KEGG" id="vg:80518942"/>
<dbReference type="Gene3D" id="3.40.50.450">
    <property type="match status" value="1"/>
</dbReference>
<evidence type="ECO:0000313" key="1">
    <source>
        <dbReference type="EMBL" id="QKU35512.1"/>
    </source>
</evidence>
<dbReference type="RefSeq" id="YP_010782178.1">
    <property type="nucleotide sequence ID" value="NC_075039.1"/>
</dbReference>
<proteinExistence type="predicted"/>
<organism evidence="1">
    <name type="scientific">Tupanvirus soda lake</name>
    <dbReference type="NCBI Taxonomy" id="2126985"/>
    <lineage>
        <taxon>Viruses</taxon>
        <taxon>Varidnaviria</taxon>
        <taxon>Bamfordvirae</taxon>
        <taxon>Nucleocytoviricota</taxon>
        <taxon>Megaviricetes</taxon>
        <taxon>Imitervirales</taxon>
        <taxon>Mimiviridae</taxon>
        <taxon>Megamimivirinae</taxon>
        <taxon>Tupanvirus</taxon>
        <taxon>Tupanvirus salinum</taxon>
    </lineage>
</organism>
<reference evidence="1" key="1">
    <citation type="submission" date="2017-01" db="EMBL/GenBank/DDBJ databases">
        <authorList>
            <person name="Assis F.L."/>
            <person name="Abrahao J.S."/>
            <person name="Silva L."/>
            <person name="Khalil J.B."/>
            <person name="Rodrigues R."/>
            <person name="Silva L.S."/>
            <person name="Arantes T."/>
            <person name="Boratto P."/>
            <person name="Andrade M."/>
            <person name="Kroon E.G."/>
            <person name="Ribeiro B."/>
            <person name="Bergier I."/>
            <person name="Seligmann H."/>
            <person name="Ghigo E."/>
            <person name="Colson P."/>
            <person name="Levasseur A."/>
            <person name="Raoult D."/>
            <person name="Scola B.L."/>
        </authorList>
    </citation>
    <scope>NUCLEOTIDE SEQUENCE</scope>
    <source>
        <strain evidence="1">Soda lake</strain>
    </source>
</reference>
<accession>A0A6N1P0F4</accession>
<dbReference type="EMBL" id="KY523104">
    <property type="protein sequence ID" value="QKU35512.1"/>
    <property type="molecule type" value="Genomic_DNA"/>
</dbReference>
<protein>
    <submittedName>
        <fullName evidence="1">Uncharacterized protein</fullName>
    </submittedName>
</protein>
<name>A0A6N1P0F4_9VIRU</name>
<sequence>MLRLGIIGTAGRKPQDYDVLSAEHMEWMADNIKSYIIHVLQTTTDNIILVSGGSAWADHVAVQLYLQENFGGLELYLPTIFDTKNKKFANTHEGRTLNFLHSKCAEKTKCDVFHELYKVVSNPNVKVVVKRGFFPRNTLISQNCDHLIAFTFGEYAPTDGGTYDTWKKTTHNNKIHFSLCDA</sequence>
<dbReference type="GeneID" id="80518942"/>
<reference evidence="1" key="2">
    <citation type="journal article" date="2018" name="Nat. Commun.">
        <title>Tailed giant Tupanvirus possesses the most complete translational apparatus of the known virosphere.</title>
        <authorList>
            <person name="Abrahao J."/>
            <person name="Silva L."/>
            <person name="Silva L.S."/>
            <person name="Khalil J.Y.B."/>
            <person name="Rodrigues R."/>
            <person name="Arantes T."/>
            <person name="Assis F."/>
            <person name="Boratto P."/>
            <person name="Andrade M."/>
            <person name="Kroon E.G."/>
            <person name="Ribeiro B."/>
            <person name="Bergier I."/>
            <person name="Seligmann H."/>
            <person name="Ghigo E."/>
            <person name="Colson P."/>
            <person name="Levasseur A."/>
            <person name="Kroemer G."/>
            <person name="Raoult D."/>
            <person name="La Scola B."/>
        </authorList>
    </citation>
    <scope>NUCLEOTIDE SEQUENCE [LARGE SCALE GENOMIC DNA]</scope>
    <source>
        <strain evidence="1">Soda lake</strain>
    </source>
</reference>